<keyword evidence="5 7" id="KW-1133">Transmembrane helix</keyword>
<dbReference type="EMBL" id="BAMD01000038">
    <property type="protein sequence ID" value="GAF04145.1"/>
    <property type="molecule type" value="Genomic_DNA"/>
</dbReference>
<evidence type="ECO:0000256" key="3">
    <source>
        <dbReference type="ARBA" id="ARBA00022741"/>
    </source>
</evidence>
<evidence type="ECO:0000256" key="6">
    <source>
        <dbReference type="ARBA" id="ARBA00023136"/>
    </source>
</evidence>
<feature type="domain" description="ABC transporter" evidence="8">
    <location>
        <begin position="351"/>
        <end position="591"/>
    </location>
</feature>
<protein>
    <submittedName>
        <fullName evidence="10">Putative multidrug export ATP-binding/permease protein</fullName>
    </submittedName>
</protein>
<gene>
    <name evidence="10" type="ORF">JCM21142_72841</name>
</gene>
<dbReference type="InterPro" id="IPR039421">
    <property type="entry name" value="Type_1_exporter"/>
</dbReference>
<dbReference type="InterPro" id="IPR027417">
    <property type="entry name" value="P-loop_NTPase"/>
</dbReference>
<dbReference type="InterPro" id="IPR017871">
    <property type="entry name" value="ABC_transporter-like_CS"/>
</dbReference>
<dbReference type="GO" id="GO:0005524">
    <property type="term" value="F:ATP binding"/>
    <property type="evidence" value="ECO:0007669"/>
    <property type="project" value="UniProtKB-KW"/>
</dbReference>
<dbReference type="InterPro" id="IPR003439">
    <property type="entry name" value="ABC_transporter-like_ATP-bd"/>
</dbReference>
<evidence type="ECO:0000256" key="4">
    <source>
        <dbReference type="ARBA" id="ARBA00022840"/>
    </source>
</evidence>
<feature type="transmembrane region" description="Helical" evidence="7">
    <location>
        <begin position="143"/>
        <end position="163"/>
    </location>
</feature>
<dbReference type="GO" id="GO:0015421">
    <property type="term" value="F:ABC-type oligopeptide transporter activity"/>
    <property type="evidence" value="ECO:0007669"/>
    <property type="project" value="TreeGrafter"/>
</dbReference>
<dbReference type="InterPro" id="IPR003593">
    <property type="entry name" value="AAA+_ATPase"/>
</dbReference>
<dbReference type="OrthoDB" id="9762778at2"/>
<reference evidence="10 11" key="1">
    <citation type="journal article" date="2014" name="Genome Announc.">
        <title>Draft Genome Sequence of Cytophaga fermentans JCM 21142T, a Facultative Anaerobe Isolated from Marine Mud.</title>
        <authorList>
            <person name="Starns D."/>
            <person name="Oshima K."/>
            <person name="Suda W."/>
            <person name="Iino T."/>
            <person name="Yuki M."/>
            <person name="Inoue J."/>
            <person name="Kitamura K."/>
            <person name="Iida T."/>
            <person name="Darby A."/>
            <person name="Hattori M."/>
            <person name="Ohkuma M."/>
        </authorList>
    </citation>
    <scope>NUCLEOTIDE SEQUENCE [LARGE SCALE GENOMIC DNA]</scope>
    <source>
        <strain evidence="10 11">JCM 21142</strain>
    </source>
</reference>
<dbReference type="SUPFAM" id="SSF52540">
    <property type="entry name" value="P-loop containing nucleoside triphosphate hydrolases"/>
    <property type="match status" value="1"/>
</dbReference>
<keyword evidence="6 7" id="KW-0472">Membrane</keyword>
<evidence type="ECO:0000256" key="1">
    <source>
        <dbReference type="ARBA" id="ARBA00004651"/>
    </source>
</evidence>
<dbReference type="GO" id="GO:0005886">
    <property type="term" value="C:plasma membrane"/>
    <property type="evidence" value="ECO:0007669"/>
    <property type="project" value="UniProtKB-SubCell"/>
</dbReference>
<keyword evidence="11" id="KW-1185">Reference proteome</keyword>
<dbReference type="PROSITE" id="PS50893">
    <property type="entry name" value="ABC_TRANSPORTER_2"/>
    <property type="match status" value="1"/>
</dbReference>
<evidence type="ECO:0000256" key="5">
    <source>
        <dbReference type="ARBA" id="ARBA00022989"/>
    </source>
</evidence>
<feature type="transmembrane region" description="Helical" evidence="7">
    <location>
        <begin position="21"/>
        <end position="48"/>
    </location>
</feature>
<evidence type="ECO:0000259" key="8">
    <source>
        <dbReference type="PROSITE" id="PS50893"/>
    </source>
</evidence>
<dbReference type="GO" id="GO:0016887">
    <property type="term" value="F:ATP hydrolysis activity"/>
    <property type="evidence" value="ECO:0007669"/>
    <property type="project" value="InterPro"/>
</dbReference>
<dbReference type="RefSeq" id="WP_052342924.1">
    <property type="nucleotide sequence ID" value="NZ_BAMD01000038.1"/>
</dbReference>
<organism evidence="10 11">
    <name type="scientific">Saccharicrinis fermentans DSM 9555 = JCM 21142</name>
    <dbReference type="NCBI Taxonomy" id="869213"/>
    <lineage>
        <taxon>Bacteria</taxon>
        <taxon>Pseudomonadati</taxon>
        <taxon>Bacteroidota</taxon>
        <taxon>Bacteroidia</taxon>
        <taxon>Marinilabiliales</taxon>
        <taxon>Marinilabiliaceae</taxon>
        <taxon>Saccharicrinis</taxon>
    </lineage>
</organism>
<keyword evidence="4 10" id="KW-0067">ATP-binding</keyword>
<dbReference type="PROSITE" id="PS00211">
    <property type="entry name" value="ABC_TRANSPORTER_1"/>
    <property type="match status" value="1"/>
</dbReference>
<accession>W7XZR2</accession>
<dbReference type="PROSITE" id="PS50929">
    <property type="entry name" value="ABC_TM1F"/>
    <property type="match status" value="1"/>
</dbReference>
<feature type="transmembrane region" description="Helical" evidence="7">
    <location>
        <begin position="169"/>
        <end position="189"/>
    </location>
</feature>
<dbReference type="SUPFAM" id="SSF90123">
    <property type="entry name" value="ABC transporter transmembrane region"/>
    <property type="match status" value="1"/>
</dbReference>
<comment type="caution">
    <text evidence="10">The sequence shown here is derived from an EMBL/GenBank/DDBJ whole genome shotgun (WGS) entry which is preliminary data.</text>
</comment>
<dbReference type="PANTHER" id="PTHR43394">
    <property type="entry name" value="ATP-DEPENDENT PERMEASE MDL1, MITOCHONDRIAL"/>
    <property type="match status" value="1"/>
</dbReference>
<feature type="transmembrane region" description="Helical" evidence="7">
    <location>
        <begin position="256"/>
        <end position="276"/>
    </location>
</feature>
<dbReference type="SMART" id="SM00382">
    <property type="entry name" value="AAA"/>
    <property type="match status" value="1"/>
</dbReference>
<dbReference type="eggNOG" id="COG1132">
    <property type="taxonomic scope" value="Bacteria"/>
</dbReference>
<feature type="domain" description="ABC transmembrane type-1" evidence="9">
    <location>
        <begin position="29"/>
        <end position="316"/>
    </location>
</feature>
<keyword evidence="2 7" id="KW-0812">Transmembrane</keyword>
<evidence type="ECO:0000313" key="10">
    <source>
        <dbReference type="EMBL" id="GAF04145.1"/>
    </source>
</evidence>
<dbReference type="Pfam" id="PF00005">
    <property type="entry name" value="ABC_tran"/>
    <property type="match status" value="1"/>
</dbReference>
<name>W7XZR2_9BACT</name>
<proteinExistence type="predicted"/>
<sequence>MAQVSGRDIIRSLQLIWQSSRWWTIANGLVLLLKGVIPLFLIFIIQHLVDQIGLVLSSGNKEVAFETIGQVLFYAGGVFVLNAVLNSLGGIIREKHSFYINDAVQDLIHHRTVNLDFVNYDDYHFQNIYYRAVNEAAYRPSRIYYGFIHLLQNTITLLLIGGLLASLHWLMLVGLVMVSIPIIVIRLRFSHKIYSFKREHTQEERYVNYYNRLLTGKEFAKERRVFNLSTLFKKRYEEAKVGLRYKRFRLLKLKTSYELLVQLITAFTLIAVFAYISREAVEGNISQGQTVMFFLALYRGYSFLQDLLGQISALYEDGLFLKNFFEFVDYEVVSSRKERSATFPEPMKEGLLIDHISFKYPNSSRQVFKNLHLKINKGETVALVGANGAGKSTLVKLLCGLYEPDSGEIFIDDIAMSDIRLESMAENISAVFQDFMLYNVSAKENIWFGNITKDKDDKDLVSSAKKSGVHQLLKDLPQGYETPLGTLFKNSEMLSVGEWQRIALSRSFFNDAQLVILDEPTSSLDAFTEAKLIDHFKAITEGRTAIIVSHRMSTIHIADRVIVLDDTGVAEEGSPEELLKQKGVFYQMLASFKK</sequence>
<dbReference type="InterPro" id="IPR036640">
    <property type="entry name" value="ABC1_TM_sf"/>
</dbReference>
<keyword evidence="3" id="KW-0547">Nucleotide-binding</keyword>
<evidence type="ECO:0000256" key="7">
    <source>
        <dbReference type="SAM" id="Phobius"/>
    </source>
</evidence>
<dbReference type="AlphaFoldDB" id="W7XZR2"/>
<feature type="transmembrane region" description="Helical" evidence="7">
    <location>
        <begin position="68"/>
        <end position="88"/>
    </location>
</feature>
<dbReference type="Gene3D" id="1.20.1560.10">
    <property type="entry name" value="ABC transporter type 1, transmembrane domain"/>
    <property type="match status" value="1"/>
</dbReference>
<dbReference type="Proteomes" id="UP000019402">
    <property type="component" value="Unassembled WGS sequence"/>
</dbReference>
<comment type="subcellular location">
    <subcellularLocation>
        <location evidence="1">Cell membrane</location>
        <topology evidence="1">Multi-pass membrane protein</topology>
    </subcellularLocation>
</comment>
<dbReference type="PANTHER" id="PTHR43394:SF1">
    <property type="entry name" value="ATP-BINDING CASSETTE SUB-FAMILY B MEMBER 10, MITOCHONDRIAL"/>
    <property type="match status" value="1"/>
</dbReference>
<dbReference type="Gene3D" id="3.40.50.300">
    <property type="entry name" value="P-loop containing nucleotide triphosphate hydrolases"/>
    <property type="match status" value="1"/>
</dbReference>
<evidence type="ECO:0000256" key="2">
    <source>
        <dbReference type="ARBA" id="ARBA00022692"/>
    </source>
</evidence>
<dbReference type="STRING" id="869213.GCA_000517085_00330"/>
<dbReference type="InterPro" id="IPR011527">
    <property type="entry name" value="ABC1_TM_dom"/>
</dbReference>
<evidence type="ECO:0000259" key="9">
    <source>
        <dbReference type="PROSITE" id="PS50929"/>
    </source>
</evidence>
<evidence type="ECO:0000313" key="11">
    <source>
        <dbReference type="Proteomes" id="UP000019402"/>
    </source>
</evidence>